<evidence type="ECO:0000313" key="7">
    <source>
        <dbReference type="EMBL" id="ESP04192.1"/>
    </source>
</evidence>
<evidence type="ECO:0000256" key="2">
    <source>
        <dbReference type="ARBA" id="ARBA00023157"/>
    </source>
</evidence>
<name>V4BEH6_LOTGI</name>
<dbReference type="PANTHER" id="PTHR24251">
    <property type="entry name" value="OVOCHYMASE-RELATED"/>
    <property type="match status" value="1"/>
</dbReference>
<protein>
    <recommendedName>
        <fullName evidence="6">CUB domain-containing protein</fullName>
    </recommendedName>
</protein>
<feature type="domain" description="CUB" evidence="6">
    <location>
        <begin position="24"/>
        <end position="112"/>
    </location>
</feature>
<proteinExistence type="predicted"/>
<dbReference type="RefSeq" id="XP_009045138.1">
    <property type="nucleotide sequence ID" value="XM_009046890.1"/>
</dbReference>
<comment type="caution">
    <text evidence="3">Lacks conserved residue(s) required for the propagation of feature annotation.</text>
</comment>
<keyword evidence="5" id="KW-0732">Signal</keyword>
<organism evidence="7 8">
    <name type="scientific">Lottia gigantea</name>
    <name type="common">Giant owl limpet</name>
    <dbReference type="NCBI Taxonomy" id="225164"/>
    <lineage>
        <taxon>Eukaryota</taxon>
        <taxon>Metazoa</taxon>
        <taxon>Spiralia</taxon>
        <taxon>Lophotrochozoa</taxon>
        <taxon>Mollusca</taxon>
        <taxon>Gastropoda</taxon>
        <taxon>Patellogastropoda</taxon>
        <taxon>Lottioidea</taxon>
        <taxon>Lottiidae</taxon>
        <taxon>Lottia</taxon>
    </lineage>
</organism>
<feature type="disulfide bond" evidence="3">
    <location>
        <begin position="199"/>
        <end position="216"/>
    </location>
</feature>
<evidence type="ECO:0000259" key="6">
    <source>
        <dbReference type="PROSITE" id="PS01180"/>
    </source>
</evidence>
<feature type="transmembrane region" description="Helical" evidence="4">
    <location>
        <begin position="1031"/>
        <end position="1055"/>
    </location>
</feature>
<feature type="domain" description="CUB" evidence="6">
    <location>
        <begin position="142"/>
        <end position="253"/>
    </location>
</feature>
<dbReference type="SUPFAM" id="SSF49854">
    <property type="entry name" value="Spermadhesin, CUB domain"/>
    <property type="match status" value="5"/>
</dbReference>
<dbReference type="EMBL" id="KB199861">
    <property type="protein sequence ID" value="ESP04192.1"/>
    <property type="molecule type" value="Genomic_DNA"/>
</dbReference>
<feature type="domain" description="CUB" evidence="6">
    <location>
        <begin position="652"/>
        <end position="771"/>
    </location>
</feature>
<evidence type="ECO:0000313" key="8">
    <source>
        <dbReference type="Proteomes" id="UP000030746"/>
    </source>
</evidence>
<reference evidence="7 8" key="1">
    <citation type="journal article" date="2013" name="Nature">
        <title>Insights into bilaterian evolution from three spiralian genomes.</title>
        <authorList>
            <person name="Simakov O."/>
            <person name="Marletaz F."/>
            <person name="Cho S.J."/>
            <person name="Edsinger-Gonzales E."/>
            <person name="Havlak P."/>
            <person name="Hellsten U."/>
            <person name="Kuo D.H."/>
            <person name="Larsson T."/>
            <person name="Lv J."/>
            <person name="Arendt D."/>
            <person name="Savage R."/>
            <person name="Osoegawa K."/>
            <person name="de Jong P."/>
            <person name="Grimwood J."/>
            <person name="Chapman J.A."/>
            <person name="Shapiro H."/>
            <person name="Aerts A."/>
            <person name="Otillar R.P."/>
            <person name="Terry A.Y."/>
            <person name="Boore J.L."/>
            <person name="Grigoriev I.V."/>
            <person name="Lindberg D.R."/>
            <person name="Seaver E.C."/>
            <person name="Weisblat D.A."/>
            <person name="Putnam N.H."/>
            <person name="Rokhsar D.S."/>
        </authorList>
    </citation>
    <scope>NUCLEOTIDE SEQUENCE [LARGE SCALE GENOMIC DNA]</scope>
</reference>
<dbReference type="SMART" id="SM00042">
    <property type="entry name" value="CUB"/>
    <property type="match status" value="3"/>
</dbReference>
<dbReference type="Pfam" id="PF00431">
    <property type="entry name" value="CUB"/>
    <property type="match status" value="4"/>
</dbReference>
<feature type="domain" description="CUB" evidence="6">
    <location>
        <begin position="897"/>
        <end position="1015"/>
    </location>
</feature>
<feature type="signal peptide" evidence="5">
    <location>
        <begin position="1"/>
        <end position="18"/>
    </location>
</feature>
<dbReference type="InterPro" id="IPR035914">
    <property type="entry name" value="Sperma_CUB_dom_sf"/>
</dbReference>
<dbReference type="PROSITE" id="PS01180">
    <property type="entry name" value="CUB"/>
    <property type="match status" value="4"/>
</dbReference>
<dbReference type="KEGG" id="lgi:LOTGIDRAFT_171032"/>
<keyword evidence="4" id="KW-1133">Transmembrane helix</keyword>
<keyword evidence="2 3" id="KW-1015">Disulfide bond</keyword>
<dbReference type="OMA" id="NIMLIAN"/>
<keyword evidence="8" id="KW-1185">Reference proteome</keyword>
<dbReference type="CTD" id="20241623"/>
<gene>
    <name evidence="7" type="ORF">LOTGIDRAFT_171032</name>
</gene>
<dbReference type="Gene3D" id="2.60.120.290">
    <property type="entry name" value="Spermadhesin, CUB domain"/>
    <property type="match status" value="4"/>
</dbReference>
<keyword evidence="4" id="KW-0812">Transmembrane</keyword>
<dbReference type="InterPro" id="IPR000859">
    <property type="entry name" value="CUB_dom"/>
</dbReference>
<evidence type="ECO:0000256" key="4">
    <source>
        <dbReference type="SAM" id="Phobius"/>
    </source>
</evidence>
<sequence length="1201" mass="138506">MEVLDYIFLLSLLSSGSGENIIYCSERRTIPTESTVQLALRYRSIGIVNYICFWKVNFGDSNQEIRIDFNEFRLNGTYNCLYEYLEFDFPNHKEKNMKFCGTSYPKELQLTSVKDDYFQIIHYTLIHYYVHLNITVKKDLIMASKVSELTVGDKPMYIYSPGYPGTYYKYSNITWQLTAKDTTSRIMFEFLWLKMEKDCIFDFIVITGDKTNYRTCGYKSRFLVAANDSHVRMTFESDGFAEYEGFVVKYYTVPYPEYKESCVREGLKLTAIPYQPQMLTVIKTNQKDCSWNIEPDAKHKDHVIVFEVISYYTSTFNCHQRLYLTDKFSTKQAADYYHKYLPSANITNVGGTISNCINKAVQYYRSMSSSINIRLVDSSESFSNVIGNMTFSYYSLPRDVYRYKGIHIGYRPSYIWLLHPNRLYVGDTDYKILLEAVNGCIKLKLLDERMRFLNDNIGNYIEIHDGDTEKAQDLVNGCDEKRNGSVISGTKPYMFIKIKDIMNSHPQGPMSIQLYPKLLEITSTDECQGFMQKIEVPISPGFVKIYSPKYSRSVPKNLLCHYEVSASDKNAVISIQGRSNYRNIVTCTDKVYFYNSGTQFYSWCFTRDFSKLTSYNKIRFTLQTDDDYDFITYSITVTQNITKVTTLAPGQCNGIQTLKPQVGLNYTITSPNYPQDYPLNLRCEWLILAPGGYEITLTIKHAKLAQYWIGCSDTLNIYKGKNRWIEFKVFDFCAHYPHVNDRKFVSDVFLLEFLSDSRYVDTGFEVIYSLVKTSYEAYISLTLREQTFTFDSSWETYGIPIKRRFIKPDEIYPQYRIVLYISGVDKNFCRIGSISFANVITDAEYKEDYDLCKSVRGYTTLYGSGDEVLMNIFADKDYFDPSYSISVVYHLEKIPDCSPGRPLLLFAEEDFDTLTSPNYPGHYSNNQYCQWKILASDDYVLYLEVVFSDLGYSSSSNYRDYVAIFDGSDRYSSLLGRFTGFTRDYYTSTSNVVFIEFYSDATQTNTGFKIQFRKEKKKTNSMPSGSNTNSVAIIAGCIAALIFILVFCIVCGVCCKRKRVNRRRERDRRSSMVYNSSNNTVFVLSPVISNNTTALPPPPYSALDIIGLAQTQTPADDTFPPPYSELPSYEESQQFEIPNSRSFSPDNILNSTMESRVMSSEQLYASAPQLFESEDELYQVPSDQLEGIDNPAMSELTSTIV</sequence>
<evidence type="ECO:0000256" key="5">
    <source>
        <dbReference type="SAM" id="SignalP"/>
    </source>
</evidence>
<dbReference type="HOGENOM" id="CLU_270780_0_0_1"/>
<dbReference type="Proteomes" id="UP000030746">
    <property type="component" value="Unassembled WGS sequence"/>
</dbReference>
<accession>V4BEH6</accession>
<dbReference type="AlphaFoldDB" id="V4BEH6"/>
<keyword evidence="4" id="KW-0472">Membrane</keyword>
<dbReference type="CDD" id="cd00041">
    <property type="entry name" value="CUB"/>
    <property type="match status" value="3"/>
</dbReference>
<keyword evidence="1" id="KW-0677">Repeat</keyword>
<feature type="chain" id="PRO_5004718027" description="CUB domain-containing protein" evidence="5">
    <location>
        <begin position="19"/>
        <end position="1201"/>
    </location>
</feature>
<evidence type="ECO:0000256" key="1">
    <source>
        <dbReference type="ARBA" id="ARBA00022737"/>
    </source>
</evidence>
<dbReference type="OrthoDB" id="6124083at2759"/>
<dbReference type="GeneID" id="20241623"/>
<evidence type="ECO:0000256" key="3">
    <source>
        <dbReference type="PROSITE-ProRule" id="PRU00059"/>
    </source>
</evidence>